<feature type="compositionally biased region" description="Low complexity" evidence="7">
    <location>
        <begin position="45"/>
        <end position="68"/>
    </location>
</feature>
<feature type="domain" description="DHFR" evidence="8">
    <location>
        <begin position="97"/>
        <end position="323"/>
    </location>
</feature>
<evidence type="ECO:0000256" key="4">
    <source>
        <dbReference type="ARBA" id="ARBA00022563"/>
    </source>
</evidence>
<name>A0A3E0VL50_9MICO</name>
<dbReference type="GO" id="GO:0046655">
    <property type="term" value="P:folic acid metabolic process"/>
    <property type="evidence" value="ECO:0007669"/>
    <property type="project" value="TreeGrafter"/>
</dbReference>
<keyword evidence="5" id="KW-0521">NADP</keyword>
<dbReference type="GO" id="GO:0006730">
    <property type="term" value="P:one-carbon metabolic process"/>
    <property type="evidence" value="ECO:0007669"/>
    <property type="project" value="UniProtKB-KW"/>
</dbReference>
<evidence type="ECO:0000313" key="10">
    <source>
        <dbReference type="Proteomes" id="UP000256486"/>
    </source>
</evidence>
<dbReference type="PANTHER" id="PTHR48069">
    <property type="entry name" value="DIHYDROFOLATE REDUCTASE"/>
    <property type="match status" value="1"/>
</dbReference>
<evidence type="ECO:0000313" key="9">
    <source>
        <dbReference type="EMBL" id="RFA10150.1"/>
    </source>
</evidence>
<dbReference type="AlphaFoldDB" id="A0A3E0VL50"/>
<dbReference type="InterPro" id="IPR024072">
    <property type="entry name" value="DHFR-like_dom_sf"/>
</dbReference>
<feature type="region of interest" description="Disordered" evidence="7">
    <location>
        <begin position="135"/>
        <end position="170"/>
    </location>
</feature>
<dbReference type="CDD" id="cd00209">
    <property type="entry name" value="DHFR"/>
    <property type="match status" value="1"/>
</dbReference>
<dbReference type="Gene3D" id="3.40.430.10">
    <property type="entry name" value="Dihydrofolate Reductase, subunit A"/>
    <property type="match status" value="1"/>
</dbReference>
<comment type="similarity">
    <text evidence="2">Belongs to the dihydrofolate reductase family.</text>
</comment>
<dbReference type="Proteomes" id="UP000256486">
    <property type="component" value="Unassembled WGS sequence"/>
</dbReference>
<evidence type="ECO:0000256" key="5">
    <source>
        <dbReference type="ARBA" id="ARBA00022857"/>
    </source>
</evidence>
<keyword evidence="6" id="KW-0560">Oxidoreductase</keyword>
<sequence length="323" mass="33313">MPRRPGSRSATSSGPAATATSTTTTANRSPSNSRASRSPSPPCRSPGCRRASSTTRTTISRWSTTSTTRRSKRPWRCEDARGCAARRGPTAPDARVSLALIWAEARGGIIGYDGAMPWHLPEDLAHFRELTSGDAGAHAGTADRGAAGRGASGRGAADRGAAGRGASDRGATVVMGRRTWESLPERFRPLPGRRNLVLTRNAAWAAEGAERVATLDAAVAAAGAAGGGAASGGAARGGSARGGSAGRTEAGDGATLWVIGGGELYRLAAASQLATRLEVTELDLGIKGDTFAPAIDASWLRAASTPWLESRTGIRYRFVSYAR</sequence>
<dbReference type="PRINTS" id="PR00070">
    <property type="entry name" value="DHFR"/>
</dbReference>
<reference evidence="9 10" key="1">
    <citation type="submission" date="2017-04" db="EMBL/GenBank/DDBJ databases">
        <title>Comparative genome analysis of Subtercola boreus.</title>
        <authorList>
            <person name="Cho Y.-J."/>
            <person name="Cho A."/>
            <person name="Kim O.-S."/>
            <person name="Lee J.-I."/>
        </authorList>
    </citation>
    <scope>NUCLEOTIDE SEQUENCE [LARGE SCALE GENOMIC DNA]</scope>
    <source>
        <strain evidence="9 10">K300</strain>
    </source>
</reference>
<evidence type="ECO:0000256" key="3">
    <source>
        <dbReference type="ARBA" id="ARBA00012856"/>
    </source>
</evidence>
<protein>
    <recommendedName>
        <fullName evidence="3">dihydrofolate reductase</fullName>
        <ecNumber evidence="3">1.5.1.3</ecNumber>
    </recommendedName>
</protein>
<evidence type="ECO:0000256" key="6">
    <source>
        <dbReference type="ARBA" id="ARBA00023002"/>
    </source>
</evidence>
<dbReference type="UniPathway" id="UPA00077">
    <property type="reaction ID" value="UER00158"/>
</dbReference>
<evidence type="ECO:0000256" key="7">
    <source>
        <dbReference type="SAM" id="MobiDB-lite"/>
    </source>
</evidence>
<organism evidence="9 10">
    <name type="scientific">Subtercola boreus</name>
    <dbReference type="NCBI Taxonomy" id="120213"/>
    <lineage>
        <taxon>Bacteria</taxon>
        <taxon>Bacillati</taxon>
        <taxon>Actinomycetota</taxon>
        <taxon>Actinomycetes</taxon>
        <taxon>Micrococcales</taxon>
        <taxon>Microbacteriaceae</taxon>
        <taxon>Subtercola</taxon>
    </lineage>
</organism>
<dbReference type="GO" id="GO:0005829">
    <property type="term" value="C:cytosol"/>
    <property type="evidence" value="ECO:0007669"/>
    <property type="project" value="TreeGrafter"/>
</dbReference>
<feature type="compositionally biased region" description="Low complexity" evidence="7">
    <location>
        <begin position="7"/>
        <end position="38"/>
    </location>
</feature>
<dbReference type="PROSITE" id="PS51330">
    <property type="entry name" value="DHFR_2"/>
    <property type="match status" value="1"/>
</dbReference>
<evidence type="ECO:0000256" key="1">
    <source>
        <dbReference type="ARBA" id="ARBA00004903"/>
    </source>
</evidence>
<dbReference type="Pfam" id="PF00186">
    <property type="entry name" value="DHFR_1"/>
    <property type="match status" value="3"/>
</dbReference>
<dbReference type="EMBL" id="NBWZ01000001">
    <property type="protein sequence ID" value="RFA10150.1"/>
    <property type="molecule type" value="Genomic_DNA"/>
</dbReference>
<comment type="pathway">
    <text evidence="1">Cofactor biosynthesis; tetrahydrofolate biosynthesis; 5,6,7,8-tetrahydrofolate from 7,8-dihydrofolate: step 1/1.</text>
</comment>
<dbReference type="SUPFAM" id="SSF53597">
    <property type="entry name" value="Dihydrofolate reductase-like"/>
    <property type="match status" value="1"/>
</dbReference>
<dbReference type="GO" id="GO:0046452">
    <property type="term" value="P:dihydrofolate metabolic process"/>
    <property type="evidence" value="ECO:0007669"/>
    <property type="project" value="TreeGrafter"/>
</dbReference>
<feature type="region of interest" description="Disordered" evidence="7">
    <location>
        <begin position="227"/>
        <end position="248"/>
    </location>
</feature>
<evidence type="ECO:0000256" key="2">
    <source>
        <dbReference type="ARBA" id="ARBA00009539"/>
    </source>
</evidence>
<feature type="compositionally biased region" description="Low complexity" evidence="7">
    <location>
        <begin position="154"/>
        <end position="170"/>
    </location>
</feature>
<dbReference type="EC" id="1.5.1.3" evidence="3"/>
<dbReference type="GO" id="GO:0050661">
    <property type="term" value="F:NADP binding"/>
    <property type="evidence" value="ECO:0007669"/>
    <property type="project" value="InterPro"/>
</dbReference>
<keyword evidence="10" id="KW-1185">Reference proteome</keyword>
<dbReference type="GO" id="GO:0004146">
    <property type="term" value="F:dihydrofolate reductase activity"/>
    <property type="evidence" value="ECO:0007669"/>
    <property type="project" value="UniProtKB-EC"/>
</dbReference>
<gene>
    <name evidence="9" type="ORF">B7R54_13715</name>
</gene>
<evidence type="ECO:0000259" key="8">
    <source>
        <dbReference type="PROSITE" id="PS51330"/>
    </source>
</evidence>
<keyword evidence="4" id="KW-0554">One-carbon metabolism</keyword>
<comment type="caution">
    <text evidence="9">The sequence shown here is derived from an EMBL/GenBank/DDBJ whole genome shotgun (WGS) entry which is preliminary data.</text>
</comment>
<dbReference type="InterPro" id="IPR001796">
    <property type="entry name" value="DHFR_dom"/>
</dbReference>
<feature type="compositionally biased region" description="Gly residues" evidence="7">
    <location>
        <begin position="227"/>
        <end position="245"/>
    </location>
</feature>
<accession>A0A3E0VL50</accession>
<feature type="compositionally biased region" description="Low complexity" evidence="7">
    <location>
        <begin position="135"/>
        <end position="145"/>
    </location>
</feature>
<dbReference type="InterPro" id="IPR012259">
    <property type="entry name" value="DHFR"/>
</dbReference>
<dbReference type="GO" id="GO:0046654">
    <property type="term" value="P:tetrahydrofolate biosynthetic process"/>
    <property type="evidence" value="ECO:0007669"/>
    <property type="project" value="UniProtKB-UniPathway"/>
</dbReference>
<proteinExistence type="inferred from homology"/>
<feature type="region of interest" description="Disordered" evidence="7">
    <location>
        <begin position="1"/>
        <end position="77"/>
    </location>
</feature>
<dbReference type="PANTHER" id="PTHR48069:SF3">
    <property type="entry name" value="DIHYDROFOLATE REDUCTASE"/>
    <property type="match status" value="1"/>
</dbReference>